<evidence type="ECO:0000313" key="2">
    <source>
        <dbReference type="Proteomes" id="UP001050691"/>
    </source>
</evidence>
<proteinExistence type="predicted"/>
<dbReference type="EMBL" id="BPWL01000009">
    <property type="protein sequence ID" value="GJJ14409.1"/>
    <property type="molecule type" value="Genomic_DNA"/>
</dbReference>
<dbReference type="Proteomes" id="UP001050691">
    <property type="component" value="Unassembled WGS sequence"/>
</dbReference>
<protein>
    <submittedName>
        <fullName evidence="1">Uncharacterized protein</fullName>
    </submittedName>
</protein>
<reference evidence="1" key="1">
    <citation type="submission" date="2021-10" db="EMBL/GenBank/DDBJ databases">
        <title>De novo Genome Assembly of Clathrus columnatus (Basidiomycota, Fungi) Using Illumina and Nanopore Sequence Data.</title>
        <authorList>
            <person name="Ogiso-Tanaka E."/>
            <person name="Itagaki H."/>
            <person name="Hosoya T."/>
            <person name="Hosaka K."/>
        </authorList>
    </citation>
    <scope>NUCLEOTIDE SEQUENCE</scope>
    <source>
        <strain evidence="1">MO-923</strain>
    </source>
</reference>
<gene>
    <name evidence="1" type="ORF">Clacol_008673</name>
</gene>
<comment type="caution">
    <text evidence="1">The sequence shown here is derived from an EMBL/GenBank/DDBJ whole genome shotgun (WGS) entry which is preliminary data.</text>
</comment>
<dbReference type="AlphaFoldDB" id="A0AAV5AP09"/>
<organism evidence="1 2">
    <name type="scientific">Clathrus columnatus</name>
    <dbReference type="NCBI Taxonomy" id="1419009"/>
    <lineage>
        <taxon>Eukaryota</taxon>
        <taxon>Fungi</taxon>
        <taxon>Dikarya</taxon>
        <taxon>Basidiomycota</taxon>
        <taxon>Agaricomycotina</taxon>
        <taxon>Agaricomycetes</taxon>
        <taxon>Phallomycetidae</taxon>
        <taxon>Phallales</taxon>
        <taxon>Clathraceae</taxon>
        <taxon>Clathrus</taxon>
    </lineage>
</organism>
<keyword evidence="2" id="KW-1185">Reference proteome</keyword>
<evidence type="ECO:0000313" key="1">
    <source>
        <dbReference type="EMBL" id="GJJ14409.1"/>
    </source>
</evidence>
<sequence length="235" mass="27123">MPVSRTTSFSESSSIPTYGHPFGKLKRDDMSEECQREHWELHKTQCKLTEKQRRSCEGDEILTRMNNELFKWTAKHHPTISKTVIDALEVHDRPRTEDDELVLVFLSYEPRTPMIEKRFKVMSAGRASFDSILKLSTNPVLAELPRQRRLMEADHLRKNRNVGVAFCLLVCMMPGAREGRSTSTSSSPSSSSLHRIVPITFQKELTPSEKEVFRRKRNPNWLSFLVDTTDKGIVF</sequence>
<accession>A0AAV5AP09</accession>
<name>A0AAV5AP09_9AGAM</name>